<evidence type="ECO:0000313" key="2">
    <source>
        <dbReference type="EMBL" id="MBD1393090.1"/>
    </source>
</evidence>
<proteinExistence type="predicted"/>
<gene>
    <name evidence="2" type="ORF">IDJ76_08270</name>
</gene>
<feature type="domain" description="DUF6438" evidence="1">
    <location>
        <begin position="24"/>
        <end position="92"/>
    </location>
</feature>
<accession>A0A926NSE2</accession>
<dbReference type="RefSeq" id="WP_191162661.1">
    <property type="nucleotide sequence ID" value="NZ_JACWMX010000003.1"/>
</dbReference>
<evidence type="ECO:0000313" key="3">
    <source>
        <dbReference type="Proteomes" id="UP000619078"/>
    </source>
</evidence>
<protein>
    <recommendedName>
        <fullName evidence="1">DUF6438 domain-containing protein</fullName>
    </recommendedName>
</protein>
<dbReference type="InterPro" id="IPR045497">
    <property type="entry name" value="DUF6438"/>
</dbReference>
<dbReference type="EMBL" id="JACWMX010000003">
    <property type="protein sequence ID" value="MBD1393090.1"/>
    <property type="molecule type" value="Genomic_DNA"/>
</dbReference>
<comment type="caution">
    <text evidence="2">The sequence shown here is derived from an EMBL/GenBank/DDBJ whole genome shotgun (WGS) entry which is preliminary data.</text>
</comment>
<organism evidence="2 3">
    <name type="scientific">Mucilaginibacter glaciei</name>
    <dbReference type="NCBI Taxonomy" id="2772109"/>
    <lineage>
        <taxon>Bacteria</taxon>
        <taxon>Pseudomonadati</taxon>
        <taxon>Bacteroidota</taxon>
        <taxon>Sphingobacteriia</taxon>
        <taxon>Sphingobacteriales</taxon>
        <taxon>Sphingobacteriaceae</taxon>
        <taxon>Mucilaginibacter</taxon>
    </lineage>
</organism>
<name>A0A926NSE2_9SPHI</name>
<dbReference type="Pfam" id="PF20033">
    <property type="entry name" value="DUF6438"/>
    <property type="match status" value="1"/>
</dbReference>
<keyword evidence="3" id="KW-1185">Reference proteome</keyword>
<reference evidence="2" key="1">
    <citation type="submission" date="2020-09" db="EMBL/GenBank/DDBJ databases">
        <title>Novel species of Mucilaginibacter isolated from a glacier on the Tibetan Plateau.</title>
        <authorList>
            <person name="Liu Q."/>
            <person name="Xin Y.-H."/>
        </authorList>
    </citation>
    <scope>NUCLEOTIDE SEQUENCE</scope>
    <source>
        <strain evidence="2">ZB1P21</strain>
    </source>
</reference>
<dbReference type="Proteomes" id="UP000619078">
    <property type="component" value="Unassembled WGS sequence"/>
</dbReference>
<sequence>MKWLGYIAVIVLFSGCVPDDRLKSVSVAIGYCPGGCGLSAIEIKRSLAYHYFGDKNAALKGSYEGQYAKADWDNLEQNIQRINLAKLKPTRGHSGEELMIELIITEQNQSTHVKCDYPNLPIILKPLVNTLLDSYKIVKLTKTDEPYLFKTTFQEGGNLLQDPAPKHDNY</sequence>
<evidence type="ECO:0000259" key="1">
    <source>
        <dbReference type="Pfam" id="PF20033"/>
    </source>
</evidence>
<dbReference type="AlphaFoldDB" id="A0A926NSE2"/>
<dbReference type="PROSITE" id="PS51257">
    <property type="entry name" value="PROKAR_LIPOPROTEIN"/>
    <property type="match status" value="1"/>
</dbReference>